<dbReference type="InterPro" id="IPR033120">
    <property type="entry name" value="HOTDOG_ACOT"/>
</dbReference>
<evidence type="ECO:0000259" key="4">
    <source>
        <dbReference type="PROSITE" id="PS51770"/>
    </source>
</evidence>
<dbReference type="CDD" id="cd03440">
    <property type="entry name" value="hot_dog"/>
    <property type="match status" value="1"/>
</dbReference>
<evidence type="ECO:0000256" key="1">
    <source>
        <dbReference type="ARBA" id="ARBA00010458"/>
    </source>
</evidence>
<evidence type="ECO:0000256" key="2">
    <source>
        <dbReference type="ARBA" id="ARBA00022801"/>
    </source>
</evidence>
<feature type="domain" description="HotDog ACOT-type" evidence="4">
    <location>
        <begin position="4"/>
        <end position="111"/>
    </location>
</feature>
<dbReference type="Gene3D" id="3.10.129.10">
    <property type="entry name" value="Hotdog Thioesterase"/>
    <property type="match status" value="1"/>
</dbReference>
<dbReference type="InterPro" id="IPR029069">
    <property type="entry name" value="HotDog_dom_sf"/>
</dbReference>
<keyword evidence="6" id="KW-1185">Reference proteome</keyword>
<evidence type="ECO:0000256" key="3">
    <source>
        <dbReference type="PROSITE-ProRule" id="PRU01106"/>
    </source>
</evidence>
<comment type="similarity">
    <text evidence="1">Belongs to the acyl coenzyme A hydrolase family.</text>
</comment>
<proteinExistence type="inferred from homology"/>
<dbReference type="SUPFAM" id="SSF54637">
    <property type="entry name" value="Thioesterase/thiol ester dehydrase-isomerase"/>
    <property type="match status" value="1"/>
</dbReference>
<dbReference type="Proteomes" id="UP001302696">
    <property type="component" value="Chromosome"/>
</dbReference>
<evidence type="ECO:0000313" key="5">
    <source>
        <dbReference type="EMBL" id="WPC22268.1"/>
    </source>
</evidence>
<organism evidence="5 6">
    <name type="scientific">Pediococcus inopinatus</name>
    <dbReference type="NCBI Taxonomy" id="114090"/>
    <lineage>
        <taxon>Bacteria</taxon>
        <taxon>Bacillati</taxon>
        <taxon>Bacillota</taxon>
        <taxon>Bacilli</taxon>
        <taxon>Lactobacillales</taxon>
        <taxon>Lactobacillaceae</taxon>
        <taxon>Pediococcus</taxon>
    </lineage>
</organism>
<gene>
    <name evidence="5" type="ORF">N6G96_03340</name>
</gene>
<dbReference type="InterPro" id="IPR040170">
    <property type="entry name" value="Cytosol_ACT"/>
</dbReference>
<protein>
    <recommendedName>
        <fullName evidence="4">HotDog ACOT-type domain-containing protein</fullName>
    </recommendedName>
</protein>
<name>A0ABZ0Q5J9_9LACO</name>
<reference evidence="6" key="1">
    <citation type="submission" date="2024-06" db="EMBL/GenBank/DDBJ databases">
        <authorList>
            <person name="Chang H.C."/>
            <person name="Mun S.Y."/>
        </authorList>
    </citation>
    <scope>NUCLEOTIDE SEQUENCE [LARGE SCALE GENOMIC DNA]</scope>
    <source>
        <strain evidence="6">KT1</strain>
    </source>
</reference>
<dbReference type="RefSeq" id="WP_057771785.1">
    <property type="nucleotide sequence ID" value="NZ_BBIM01000036.1"/>
</dbReference>
<evidence type="ECO:0000313" key="6">
    <source>
        <dbReference type="Proteomes" id="UP001302696"/>
    </source>
</evidence>
<dbReference type="PROSITE" id="PS51770">
    <property type="entry name" value="HOTDOG_ACOT"/>
    <property type="match status" value="1"/>
</dbReference>
<accession>A0ABZ0Q5J9</accession>
<keyword evidence="2 3" id="KW-0378">Hydrolase</keyword>
<dbReference type="EMBL" id="CP104778">
    <property type="protein sequence ID" value="WPC22268.1"/>
    <property type="molecule type" value="Genomic_DNA"/>
</dbReference>
<sequence>MKTSETRYEAKFVVTKKDLNYLGILFGGKTIAEMDLDFANSIRKLTDENAVTGSVDKVRFIRPGRLGDTITVVSTVSGTDERVAEVFGRAYNSKHELIAYAFFTYIVLNKAYQLPEVIPETDEEKQIAADFLKRQQRSMEDHAAAQVWIKD</sequence>
<dbReference type="Pfam" id="PF03061">
    <property type="entry name" value="4HBT"/>
    <property type="match status" value="1"/>
</dbReference>
<dbReference type="PANTHER" id="PTHR11049">
    <property type="entry name" value="ACYL COENZYME A THIOESTER HYDROLASE"/>
    <property type="match status" value="1"/>
</dbReference>
<dbReference type="InterPro" id="IPR006683">
    <property type="entry name" value="Thioestr_dom"/>
</dbReference>